<comment type="caution">
    <text evidence="2">The sequence shown here is derived from an EMBL/GenBank/DDBJ whole genome shotgun (WGS) entry which is preliminary data.</text>
</comment>
<organism evidence="2 3">
    <name type="scientific">Cloacibacterium normanense</name>
    <dbReference type="NCBI Taxonomy" id="237258"/>
    <lineage>
        <taxon>Bacteria</taxon>
        <taxon>Pseudomonadati</taxon>
        <taxon>Bacteroidota</taxon>
        <taxon>Flavobacteriia</taxon>
        <taxon>Flavobacteriales</taxon>
        <taxon>Weeksellaceae</taxon>
    </lineage>
</organism>
<keyword evidence="1" id="KW-1133">Transmembrane helix</keyword>
<dbReference type="EMBL" id="MKGI01000051">
    <property type="protein sequence ID" value="OEL11151.1"/>
    <property type="molecule type" value="Genomic_DNA"/>
</dbReference>
<keyword evidence="3" id="KW-1185">Reference proteome</keyword>
<dbReference type="AlphaFoldDB" id="A0A1E5UE05"/>
<gene>
    <name evidence="2" type="ORF">BHF72_2386</name>
</gene>
<protein>
    <submittedName>
        <fullName evidence="2">Uncharacterized protein</fullName>
    </submittedName>
</protein>
<proteinExistence type="predicted"/>
<dbReference type="RefSeq" id="WP_069798692.1">
    <property type="nucleotide sequence ID" value="NZ_CP034157.1"/>
</dbReference>
<evidence type="ECO:0000313" key="2">
    <source>
        <dbReference type="EMBL" id="OEL11151.1"/>
    </source>
</evidence>
<dbReference type="Proteomes" id="UP000095601">
    <property type="component" value="Unassembled WGS sequence"/>
</dbReference>
<name>A0A1E5UE05_9FLAO</name>
<evidence type="ECO:0000313" key="3">
    <source>
        <dbReference type="Proteomes" id="UP000095601"/>
    </source>
</evidence>
<dbReference type="KEGG" id="cnr:EB819_03125"/>
<sequence length="81" mass="9901">MKFKLTIFFIIIIALIVRLFCGIYIHDEFKEQNLFIKHKPSWKWKFYSPSGMSDLKFEEMTEEQKAEQKYWDEFIVGKQTL</sequence>
<accession>A0A1E5UE05</accession>
<evidence type="ECO:0000256" key="1">
    <source>
        <dbReference type="SAM" id="Phobius"/>
    </source>
</evidence>
<keyword evidence="1" id="KW-0812">Transmembrane</keyword>
<reference evidence="2 3" key="1">
    <citation type="submission" date="2016-09" db="EMBL/GenBank/DDBJ databases">
        <authorList>
            <person name="Capua I."/>
            <person name="De Benedictis P."/>
            <person name="Joannis T."/>
            <person name="Lombin L.H."/>
            <person name="Cattoli G."/>
        </authorList>
    </citation>
    <scope>NUCLEOTIDE SEQUENCE [LARGE SCALE GENOMIC DNA]</scope>
    <source>
        <strain evidence="2 3">NRS-1</strain>
    </source>
</reference>
<keyword evidence="1" id="KW-0472">Membrane</keyword>
<feature type="transmembrane region" description="Helical" evidence="1">
    <location>
        <begin position="6"/>
        <end position="25"/>
    </location>
</feature>